<dbReference type="RefSeq" id="WP_345533527.1">
    <property type="nucleotide sequence ID" value="NZ_BAABLD010000008.1"/>
</dbReference>
<dbReference type="EMBL" id="BAABLD010000008">
    <property type="protein sequence ID" value="GAA5167651.1"/>
    <property type="molecule type" value="Genomic_DNA"/>
</dbReference>
<name>A0ABP9QU87_9RHOO</name>
<evidence type="ECO:0000313" key="1">
    <source>
        <dbReference type="EMBL" id="GAA5167651.1"/>
    </source>
</evidence>
<accession>A0ABP9QU87</accession>
<evidence type="ECO:0000313" key="2">
    <source>
        <dbReference type="Proteomes" id="UP001500547"/>
    </source>
</evidence>
<reference evidence="2" key="1">
    <citation type="journal article" date="2019" name="Int. J. Syst. Evol. Microbiol.">
        <title>The Global Catalogue of Microorganisms (GCM) 10K type strain sequencing project: providing services to taxonomists for standard genome sequencing and annotation.</title>
        <authorList>
            <consortium name="The Broad Institute Genomics Platform"/>
            <consortium name="The Broad Institute Genome Sequencing Center for Infectious Disease"/>
            <person name="Wu L."/>
            <person name="Ma J."/>
        </authorList>
    </citation>
    <scope>NUCLEOTIDE SEQUENCE [LARGE SCALE GENOMIC DNA]</scope>
    <source>
        <strain evidence="2">JCM 18715</strain>
    </source>
</reference>
<keyword evidence="2" id="KW-1185">Reference proteome</keyword>
<protein>
    <submittedName>
        <fullName evidence="1">Uncharacterized protein</fullName>
    </submittedName>
</protein>
<gene>
    <name evidence="1" type="ORF">GCM10025770_26650</name>
</gene>
<comment type="caution">
    <text evidence="1">The sequence shown here is derived from an EMBL/GenBank/DDBJ whole genome shotgun (WGS) entry which is preliminary data.</text>
</comment>
<proteinExistence type="predicted"/>
<sequence length="910" mass="99238">MADPVKAVLSLEKLTSEYSVFERDQVLTEAQLNSVASYFDDQERLARVELLGVGCVGGLRVSIATGGKVRVSKGLGLTTDGDLLMLASDTLYDSFKPYDNTAPYYSRFYTGVAPNQTMLPVFELVREGESDVLKKPLATLPSALNSYVVVMYMESYELDHDLCSAADCDNLGIVATHTPRMLLVRETDAAALLGTISSLTDKASQLPVLVATRPQISGALTTTAALASLYLTACTTIKNALVNAVDELHKQIPVLTQDLFGGDPSPAWIAQLNSTLTSYSSNTSGIQYFYDYLKDLVETWNALRDALLDNDCVMCPDLMAFPKHLLLGALKAPATLRTGFYASPLTGSARTHLAHAHFLAQKLHVLINTFQRPANLSGADAVIVTPGRSELVSLEERAIPYYYAKTDSGFSLLASWSWLRSKRGTHTGITAYRAATLGASAAAQAPLTGQIGQYDFFRIEGHLGQNVDTVMDKLEAEIKARNLPFAVRAVLLHSSTGPIKRRPKIRYNDLHRIHKLFRAEVDTQLERATEFSKAFSEKVAEGAKGKLFPDEGTRATEAANTHGSFSKSAGNVRKALTAKRYSDFRADNTWASSHSEAQVTAANFKRQFGDIARTDYITALDTHLSNNHRQWLDWLDVLIDDKDKKADERVLLANYLKTHPGLEHYAGVLRGGTFVVVYNDSATVVADFMLPYRETEDAEDEADEPTLTPVVPDFIREGVKVLKPIEWRFDDLKTGIRDEWLKEINIQKDYQVFFKDSLGSIAEVVSKFNVGNVKDPGFGFVDTGDSLLNSLLEDLKGKANQLDKLRNDVASGKLGKEAEAAVKKQIVQYEQEIAKGVTNATQRMVDAGVSMAAGQPGANAVAEMGNALVKVKDDGAVKTAQAGLQTIANSAPQGSSNAAHAVANVVGIKF</sequence>
<dbReference type="Proteomes" id="UP001500547">
    <property type="component" value="Unassembled WGS sequence"/>
</dbReference>
<organism evidence="1 2">
    <name type="scientific">Viridibacterium curvum</name>
    <dbReference type="NCBI Taxonomy" id="1101404"/>
    <lineage>
        <taxon>Bacteria</taxon>
        <taxon>Pseudomonadati</taxon>
        <taxon>Pseudomonadota</taxon>
        <taxon>Betaproteobacteria</taxon>
        <taxon>Rhodocyclales</taxon>
        <taxon>Rhodocyclaceae</taxon>
        <taxon>Viridibacterium</taxon>
    </lineage>
</organism>